<dbReference type="PANTHER" id="PTHR18898:SF2">
    <property type="entry name" value="NUCLEOPROTEIN TPR"/>
    <property type="match status" value="1"/>
</dbReference>
<protein>
    <submittedName>
        <fullName evidence="2">Uncharacterized protein</fullName>
    </submittedName>
</protein>
<evidence type="ECO:0000313" key="2">
    <source>
        <dbReference type="EMBL" id="KYP36154.1"/>
    </source>
</evidence>
<feature type="region of interest" description="Disordered" evidence="1">
    <location>
        <begin position="1"/>
        <end position="216"/>
    </location>
</feature>
<name>A0A151R0Q1_CAJCA</name>
<dbReference type="EMBL" id="KQ484261">
    <property type="protein sequence ID" value="KYP36154.1"/>
    <property type="molecule type" value="Genomic_DNA"/>
</dbReference>
<dbReference type="OMA" id="MVENQES"/>
<feature type="compositionally biased region" description="Acidic residues" evidence="1">
    <location>
        <begin position="51"/>
        <end position="64"/>
    </location>
</feature>
<gene>
    <name evidence="2" type="ORF">KK1_042755</name>
</gene>
<dbReference type="Proteomes" id="UP000075243">
    <property type="component" value="Unassembled WGS sequence"/>
</dbReference>
<feature type="compositionally biased region" description="Acidic residues" evidence="1">
    <location>
        <begin position="195"/>
        <end position="207"/>
    </location>
</feature>
<feature type="compositionally biased region" description="Polar residues" evidence="1">
    <location>
        <begin position="264"/>
        <end position="275"/>
    </location>
</feature>
<sequence length="329" mass="35110">MNSEAPVLKKSKGSESPEESTEEQPAATLEFTGSQPITEELFDSSELPEGQNEEVSEAQTEDGEIAVGKDDESEDPQPLDGTSQEEFQGDRTGNLEENADQAIDTKMLSDEIPSEHTESDNQQSTLAPSSEREEGELLPDNVDVEGELSNMVENQESREGQSESAATPERSPARVDDEDLEAGEINSPELSSDDKNDESELVEEAGDGADKLIDVNEPISVESNQVAVVASEGATLTSAAESSSSKVNLPVPKPNETEEAKQASPISSTSTTINLSERARERSQMRQAGLVPSLPRPRGRLGNPPRGRVARGGRGGGRRPHPPAPGPES</sequence>
<dbReference type="STRING" id="3821.A0A151R0Q1"/>
<dbReference type="Gramene" id="C.cajan_41360.t">
    <property type="protein sequence ID" value="C.cajan_41360.t.cds1"/>
    <property type="gene ID" value="C.cajan_41360"/>
</dbReference>
<dbReference type="PANTHER" id="PTHR18898">
    <property type="entry name" value="NUCLEOPROTEIN TPR-RELATED"/>
    <property type="match status" value="1"/>
</dbReference>
<feature type="compositionally biased region" description="Acidic residues" evidence="1">
    <location>
        <begin position="133"/>
        <end position="146"/>
    </location>
</feature>
<organism evidence="2 3">
    <name type="scientific">Cajanus cajan</name>
    <name type="common">Pigeon pea</name>
    <name type="synonym">Cajanus indicus</name>
    <dbReference type="NCBI Taxonomy" id="3821"/>
    <lineage>
        <taxon>Eukaryota</taxon>
        <taxon>Viridiplantae</taxon>
        <taxon>Streptophyta</taxon>
        <taxon>Embryophyta</taxon>
        <taxon>Tracheophyta</taxon>
        <taxon>Spermatophyta</taxon>
        <taxon>Magnoliopsida</taxon>
        <taxon>eudicotyledons</taxon>
        <taxon>Gunneridae</taxon>
        <taxon>Pentapetalae</taxon>
        <taxon>rosids</taxon>
        <taxon>fabids</taxon>
        <taxon>Fabales</taxon>
        <taxon>Fabaceae</taxon>
        <taxon>Papilionoideae</taxon>
        <taxon>50 kb inversion clade</taxon>
        <taxon>NPAAA clade</taxon>
        <taxon>indigoferoid/millettioid clade</taxon>
        <taxon>Phaseoleae</taxon>
        <taxon>Cajanus</taxon>
    </lineage>
</organism>
<dbReference type="OrthoDB" id="343070at2759"/>
<dbReference type="GO" id="GO:0006406">
    <property type="term" value="P:mRNA export from nucleus"/>
    <property type="evidence" value="ECO:0007669"/>
    <property type="project" value="TreeGrafter"/>
</dbReference>
<feature type="compositionally biased region" description="Basic and acidic residues" evidence="1">
    <location>
        <begin position="107"/>
        <end position="119"/>
    </location>
</feature>
<evidence type="ECO:0000313" key="3">
    <source>
        <dbReference type="Proteomes" id="UP000075243"/>
    </source>
</evidence>
<feature type="compositionally biased region" description="Basic residues" evidence="1">
    <location>
        <begin position="308"/>
        <end position="321"/>
    </location>
</feature>
<dbReference type="GO" id="GO:0005643">
    <property type="term" value="C:nuclear pore"/>
    <property type="evidence" value="ECO:0007669"/>
    <property type="project" value="TreeGrafter"/>
</dbReference>
<keyword evidence="3" id="KW-1185">Reference proteome</keyword>
<dbReference type="AlphaFoldDB" id="A0A151R0Q1"/>
<feature type="region of interest" description="Disordered" evidence="1">
    <location>
        <begin position="234"/>
        <end position="329"/>
    </location>
</feature>
<reference evidence="2" key="1">
    <citation type="journal article" date="2012" name="Nat. Biotechnol.">
        <title>Draft genome sequence of pigeonpea (Cajanus cajan), an orphan legume crop of resource-poor farmers.</title>
        <authorList>
            <person name="Varshney R.K."/>
            <person name="Chen W."/>
            <person name="Li Y."/>
            <person name="Bharti A.K."/>
            <person name="Saxena R.K."/>
            <person name="Schlueter J.A."/>
            <person name="Donoghue M.T."/>
            <person name="Azam S."/>
            <person name="Fan G."/>
            <person name="Whaley A.M."/>
            <person name="Farmer A.D."/>
            <person name="Sheridan J."/>
            <person name="Iwata A."/>
            <person name="Tuteja R."/>
            <person name="Penmetsa R.V."/>
            <person name="Wu W."/>
            <person name="Upadhyaya H.D."/>
            <person name="Yang S.P."/>
            <person name="Shah T."/>
            <person name="Saxena K.B."/>
            <person name="Michael T."/>
            <person name="McCombie W.R."/>
            <person name="Yang B."/>
            <person name="Zhang G."/>
            <person name="Yang H."/>
            <person name="Wang J."/>
            <person name="Spillane C."/>
            <person name="Cook D.R."/>
            <person name="May G.D."/>
            <person name="Xu X."/>
            <person name="Jackson S.A."/>
        </authorList>
    </citation>
    <scope>NUCLEOTIDE SEQUENCE [LARGE SCALE GENOMIC DNA]</scope>
</reference>
<accession>A0A151R0Q1</accession>
<feature type="compositionally biased region" description="Low complexity" evidence="1">
    <location>
        <begin position="234"/>
        <end position="245"/>
    </location>
</feature>
<evidence type="ECO:0000256" key="1">
    <source>
        <dbReference type="SAM" id="MobiDB-lite"/>
    </source>
</evidence>
<proteinExistence type="predicted"/>
<dbReference type="GO" id="GO:0017056">
    <property type="term" value="F:structural constituent of nuclear pore"/>
    <property type="evidence" value="ECO:0007669"/>
    <property type="project" value="TreeGrafter"/>
</dbReference>